<dbReference type="Gene3D" id="3.20.100.30">
    <property type="entry name" value="VTC, catalytic tunnel domain"/>
    <property type="match status" value="1"/>
</dbReference>
<evidence type="ECO:0000313" key="2">
    <source>
        <dbReference type="EMBL" id="RAY14922.1"/>
    </source>
</evidence>
<dbReference type="EMBL" id="QLYX01000005">
    <property type="protein sequence ID" value="RAY14922.1"/>
    <property type="molecule type" value="Genomic_DNA"/>
</dbReference>
<dbReference type="InterPro" id="IPR042267">
    <property type="entry name" value="VTC_sf"/>
</dbReference>
<dbReference type="InterPro" id="IPR033469">
    <property type="entry name" value="CYTH-like_dom_sf"/>
</dbReference>
<organism evidence="2 3">
    <name type="scientific">Actinomadura craniellae</name>
    <dbReference type="NCBI Taxonomy" id="2231787"/>
    <lineage>
        <taxon>Bacteria</taxon>
        <taxon>Bacillati</taxon>
        <taxon>Actinomycetota</taxon>
        <taxon>Actinomycetes</taxon>
        <taxon>Streptosporangiales</taxon>
        <taxon>Thermomonosporaceae</taxon>
        <taxon>Actinomadura</taxon>
    </lineage>
</organism>
<evidence type="ECO:0000313" key="3">
    <source>
        <dbReference type="Proteomes" id="UP000251891"/>
    </source>
</evidence>
<protein>
    <recommendedName>
        <fullName evidence="1">VTC domain-containing protein</fullName>
    </recommendedName>
</protein>
<dbReference type="GO" id="GO:0006799">
    <property type="term" value="P:polyphosphate biosynthetic process"/>
    <property type="evidence" value="ECO:0007669"/>
    <property type="project" value="UniProtKB-ARBA"/>
</dbReference>
<comment type="caution">
    <text evidence="2">The sequence shown here is derived from an EMBL/GenBank/DDBJ whole genome shotgun (WGS) entry which is preliminary data.</text>
</comment>
<sequence>MVWGLPPVGLDEVLAAAELQTRVDRKYLLPAAALPALAAAVAGRYAVLEIGGRRCFEYSSTYFDTPDLLTFRQHRQGRRRRFKIRTRSYLDSGECMFEVKLAGARDRTEKRRMPHDIARRGELTREAHAFLADSLHEAYRMDPPDRIGPSATTGYLRATLVQTAGTGRVTCDVGLSCTAGGRTVRAAAGQVLVETKSPGAEGPMDRALRGLGVRPLSISKYCLAVAALQPGMRANRWQPALRRYFDERTAGHAEWARLR</sequence>
<dbReference type="Proteomes" id="UP000251891">
    <property type="component" value="Unassembled WGS sequence"/>
</dbReference>
<dbReference type="Pfam" id="PF09359">
    <property type="entry name" value="VTC"/>
    <property type="match status" value="1"/>
</dbReference>
<evidence type="ECO:0000259" key="1">
    <source>
        <dbReference type="Pfam" id="PF09359"/>
    </source>
</evidence>
<keyword evidence="3" id="KW-1185">Reference proteome</keyword>
<gene>
    <name evidence="2" type="ORF">DPM19_12625</name>
</gene>
<dbReference type="AlphaFoldDB" id="A0A365H7E1"/>
<name>A0A365H7E1_9ACTN</name>
<proteinExistence type="predicted"/>
<feature type="domain" description="VTC" evidence="1">
    <location>
        <begin position="22"/>
        <end position="228"/>
    </location>
</feature>
<dbReference type="InterPro" id="IPR018966">
    <property type="entry name" value="VTC_domain"/>
</dbReference>
<dbReference type="SUPFAM" id="SSF55154">
    <property type="entry name" value="CYTH-like phosphatases"/>
    <property type="match status" value="1"/>
</dbReference>
<dbReference type="OrthoDB" id="148766at2"/>
<reference evidence="2 3" key="1">
    <citation type="submission" date="2018-06" db="EMBL/GenBank/DDBJ databases">
        <title>Actinomadura craniellae sp. nov. isolated from marine sponge Craniella sp.</title>
        <authorList>
            <person name="Li L."/>
            <person name="Xu Q.H."/>
            <person name="Lin H.W."/>
            <person name="Lu Y.H."/>
        </authorList>
    </citation>
    <scope>NUCLEOTIDE SEQUENCE [LARGE SCALE GENOMIC DNA]</scope>
    <source>
        <strain evidence="2 3">LHW63021</strain>
    </source>
</reference>
<accession>A0A365H7E1</accession>